<dbReference type="NCBIfam" id="TIGR01103">
    <property type="entry name" value="fliP"/>
    <property type="match status" value="1"/>
</dbReference>
<evidence type="ECO:0000256" key="6">
    <source>
        <dbReference type="ARBA" id="ARBA00022795"/>
    </source>
</evidence>
<evidence type="ECO:0000313" key="14">
    <source>
        <dbReference type="Proteomes" id="UP000320496"/>
    </source>
</evidence>
<dbReference type="KEGG" id="mri:Mal4_45830"/>
<evidence type="ECO:0000256" key="11">
    <source>
        <dbReference type="ARBA" id="ARBA00023225"/>
    </source>
</evidence>
<evidence type="ECO:0000256" key="1">
    <source>
        <dbReference type="ARBA" id="ARBA00006257"/>
    </source>
</evidence>
<evidence type="ECO:0000256" key="12">
    <source>
        <dbReference type="RuleBase" id="RU362069"/>
    </source>
</evidence>
<comment type="subcellular location">
    <subcellularLocation>
        <location evidence="12">Cell membrane</location>
        <topology evidence="12">Multi-pass membrane protein</topology>
    </subcellularLocation>
    <subcellularLocation>
        <location evidence="12">Bacterial flagellum basal body</location>
    </subcellularLocation>
</comment>
<dbReference type="PANTHER" id="PTHR30587">
    <property type="entry name" value="FLAGELLAR BIOSYNTHETIC PROTEIN FLIP"/>
    <property type="match status" value="1"/>
</dbReference>
<dbReference type="InterPro" id="IPR005838">
    <property type="entry name" value="T3SS_IM_P"/>
</dbReference>
<keyword evidence="13" id="KW-0282">Flagellum</keyword>
<feature type="transmembrane region" description="Helical" evidence="12">
    <location>
        <begin position="69"/>
        <end position="91"/>
    </location>
</feature>
<keyword evidence="14" id="KW-1185">Reference proteome</keyword>
<evidence type="ECO:0000256" key="7">
    <source>
        <dbReference type="ARBA" id="ARBA00022927"/>
    </source>
</evidence>
<keyword evidence="10" id="KW-0975">Bacterial flagellum</keyword>
<keyword evidence="11 12" id="KW-1006">Bacterial flagellum protein export</keyword>
<dbReference type="Pfam" id="PF00813">
    <property type="entry name" value="FliP"/>
    <property type="match status" value="1"/>
</dbReference>
<dbReference type="PROSITE" id="PS01061">
    <property type="entry name" value="FLIP_2"/>
    <property type="match status" value="1"/>
</dbReference>
<keyword evidence="6 12" id="KW-1005">Bacterial flagellum biogenesis</keyword>
<dbReference type="NCBIfam" id="NF009438">
    <property type="entry name" value="PRK12797.1"/>
    <property type="match status" value="1"/>
</dbReference>
<evidence type="ECO:0000256" key="9">
    <source>
        <dbReference type="ARBA" id="ARBA00023136"/>
    </source>
</evidence>
<evidence type="ECO:0000256" key="8">
    <source>
        <dbReference type="ARBA" id="ARBA00022989"/>
    </source>
</evidence>
<reference evidence="13 14" key="1">
    <citation type="submission" date="2019-02" db="EMBL/GenBank/DDBJ databases">
        <title>Deep-cultivation of Planctomycetes and their phenomic and genomic characterization uncovers novel biology.</title>
        <authorList>
            <person name="Wiegand S."/>
            <person name="Jogler M."/>
            <person name="Boedeker C."/>
            <person name="Pinto D."/>
            <person name="Vollmers J."/>
            <person name="Rivas-Marin E."/>
            <person name="Kohn T."/>
            <person name="Peeters S.H."/>
            <person name="Heuer A."/>
            <person name="Rast P."/>
            <person name="Oberbeckmann S."/>
            <person name="Bunk B."/>
            <person name="Jeske O."/>
            <person name="Meyerdierks A."/>
            <person name="Storesund J.E."/>
            <person name="Kallscheuer N."/>
            <person name="Luecker S."/>
            <person name="Lage O.M."/>
            <person name="Pohl T."/>
            <person name="Merkel B.J."/>
            <person name="Hornburger P."/>
            <person name="Mueller R.-W."/>
            <person name="Bruemmer F."/>
            <person name="Labrenz M."/>
            <person name="Spormann A.M."/>
            <person name="Op den Camp H."/>
            <person name="Overmann J."/>
            <person name="Amann R."/>
            <person name="Jetten M.S.M."/>
            <person name="Mascher T."/>
            <person name="Medema M.H."/>
            <person name="Devos D.P."/>
            <person name="Kaster A.-K."/>
            <person name="Ovreas L."/>
            <person name="Rohde M."/>
            <person name="Galperin M.Y."/>
            <person name="Jogler C."/>
        </authorList>
    </citation>
    <scope>NUCLEOTIDE SEQUENCE [LARGE SCALE GENOMIC DNA]</scope>
    <source>
        <strain evidence="13 14">Mal4</strain>
    </source>
</reference>
<feature type="transmembrane region" description="Helical" evidence="12">
    <location>
        <begin position="165"/>
        <end position="194"/>
    </location>
</feature>
<evidence type="ECO:0000256" key="4">
    <source>
        <dbReference type="ARBA" id="ARBA00022475"/>
    </source>
</evidence>
<comment type="caution">
    <text evidence="12">Lacks conserved residue(s) required for the propagation of feature annotation.</text>
</comment>
<dbReference type="GO" id="GO:0044781">
    <property type="term" value="P:bacterial-type flagellum organization"/>
    <property type="evidence" value="ECO:0007669"/>
    <property type="project" value="UniProtKB-UniRule"/>
</dbReference>
<dbReference type="InterPro" id="IPR005837">
    <property type="entry name" value="FliP"/>
</dbReference>
<dbReference type="Proteomes" id="UP000320496">
    <property type="component" value="Chromosome"/>
</dbReference>
<keyword evidence="8 12" id="KW-1133">Transmembrane helix</keyword>
<protein>
    <recommendedName>
        <fullName evidence="2 12">Flagellar biosynthetic protein FliP</fullName>
    </recommendedName>
</protein>
<organism evidence="13 14">
    <name type="scientific">Maioricimonas rarisocia</name>
    <dbReference type="NCBI Taxonomy" id="2528026"/>
    <lineage>
        <taxon>Bacteria</taxon>
        <taxon>Pseudomonadati</taxon>
        <taxon>Planctomycetota</taxon>
        <taxon>Planctomycetia</taxon>
        <taxon>Planctomycetales</taxon>
        <taxon>Planctomycetaceae</taxon>
        <taxon>Maioricimonas</taxon>
    </lineage>
</organism>
<keyword evidence="5 12" id="KW-0812">Transmembrane</keyword>
<dbReference type="AlphaFoldDB" id="A0A517ZCN8"/>
<comment type="function">
    <text evidence="12">Plays a role in the flagellum-specific transport system.</text>
</comment>
<dbReference type="PANTHER" id="PTHR30587:SF0">
    <property type="entry name" value="FLAGELLAR BIOSYNTHETIC PROTEIN FLIP"/>
    <property type="match status" value="1"/>
</dbReference>
<evidence type="ECO:0000256" key="2">
    <source>
        <dbReference type="ARBA" id="ARBA00021714"/>
    </source>
</evidence>
<comment type="similarity">
    <text evidence="1 12">Belongs to the FliP/MopC/SpaP family.</text>
</comment>
<keyword evidence="13" id="KW-0969">Cilium</keyword>
<dbReference type="EMBL" id="CP036275">
    <property type="protein sequence ID" value="QDU40227.1"/>
    <property type="molecule type" value="Genomic_DNA"/>
</dbReference>
<keyword evidence="4 12" id="KW-1003">Cell membrane</keyword>
<dbReference type="OrthoDB" id="9805111at2"/>
<dbReference type="RefSeq" id="WP_145371380.1">
    <property type="nucleotide sequence ID" value="NZ_CP036275.1"/>
</dbReference>
<dbReference type="PRINTS" id="PR01302">
    <property type="entry name" value="TYPE3IMPPROT"/>
</dbReference>
<evidence type="ECO:0000256" key="10">
    <source>
        <dbReference type="ARBA" id="ARBA00023143"/>
    </source>
</evidence>
<evidence type="ECO:0000256" key="5">
    <source>
        <dbReference type="ARBA" id="ARBA00022692"/>
    </source>
</evidence>
<keyword evidence="9 12" id="KW-0472">Membrane</keyword>
<dbReference type="GO" id="GO:0009425">
    <property type="term" value="C:bacterial-type flagellum basal body"/>
    <property type="evidence" value="ECO:0007669"/>
    <property type="project" value="UniProtKB-SubCell"/>
</dbReference>
<dbReference type="GO" id="GO:0005886">
    <property type="term" value="C:plasma membrane"/>
    <property type="evidence" value="ECO:0007669"/>
    <property type="project" value="UniProtKB-SubCell"/>
</dbReference>
<keyword evidence="7 12" id="KW-0653">Protein transport</keyword>
<dbReference type="GO" id="GO:0009306">
    <property type="term" value="P:protein secretion"/>
    <property type="evidence" value="ECO:0007669"/>
    <property type="project" value="UniProtKB-UniRule"/>
</dbReference>
<accession>A0A517ZCN8</accession>
<evidence type="ECO:0000313" key="13">
    <source>
        <dbReference type="EMBL" id="QDU40227.1"/>
    </source>
</evidence>
<evidence type="ECO:0000256" key="3">
    <source>
        <dbReference type="ARBA" id="ARBA00022448"/>
    </source>
</evidence>
<proteinExistence type="inferred from homology"/>
<keyword evidence="13" id="KW-0966">Cell projection</keyword>
<keyword evidence="3 12" id="KW-0813">Transport</keyword>
<sequence>MIFEDPTIVQRAMESEGFQQLSPQLKVALFLGSMVFISSALVTLTAFTRIVIVLSFVRRALSTQEIPPTPVILGLSLFLTLFVMAPTFRAIENDAVGPYLDGTITGAEAWQSGSDALRAFMITQTRKSDLMLFVDLAGMEGLESPESTPMRVLVPAFVTSELKTAFIMGFCLYLPFVLIDLVVSVILMSLGMMMMPPVVISTPFKLLLFVLVDGWQLVVRALSLSFG</sequence>
<gene>
    <name evidence="13" type="primary">fliP_1</name>
    <name evidence="12" type="synonym">fliP</name>
    <name evidence="13" type="ORF">Mal4_45830</name>
</gene>
<feature type="transmembrane region" description="Helical" evidence="12">
    <location>
        <begin position="27"/>
        <end position="57"/>
    </location>
</feature>
<name>A0A517ZCN8_9PLAN</name>